<comment type="caution">
    <text evidence="8">The sequence shown here is derived from an EMBL/GenBank/DDBJ whole genome shotgun (WGS) entry which is preliminary data.</text>
</comment>
<dbReference type="InterPro" id="IPR050584">
    <property type="entry name" value="Cholesterol_7-desaturase"/>
</dbReference>
<dbReference type="SUPFAM" id="SSF55961">
    <property type="entry name" value="Bet v1-like"/>
    <property type="match status" value="1"/>
</dbReference>
<dbReference type="GO" id="GO:0004497">
    <property type="term" value="F:monooxygenase activity"/>
    <property type="evidence" value="ECO:0007669"/>
    <property type="project" value="UniProtKB-ARBA"/>
</dbReference>
<dbReference type="EMBL" id="BJCE01000015">
    <property type="protein sequence ID" value="GCL35676.1"/>
    <property type="molecule type" value="Genomic_DNA"/>
</dbReference>
<evidence type="ECO:0000256" key="2">
    <source>
        <dbReference type="ARBA" id="ARBA00022723"/>
    </source>
</evidence>
<feature type="domain" description="Rieske" evidence="7">
    <location>
        <begin position="27"/>
        <end position="128"/>
    </location>
</feature>
<keyword evidence="1" id="KW-0001">2Fe-2S</keyword>
<evidence type="ECO:0000256" key="3">
    <source>
        <dbReference type="ARBA" id="ARBA00023002"/>
    </source>
</evidence>
<evidence type="ECO:0000256" key="6">
    <source>
        <dbReference type="SAM" id="Phobius"/>
    </source>
</evidence>
<evidence type="ECO:0000256" key="5">
    <source>
        <dbReference type="ARBA" id="ARBA00023014"/>
    </source>
</evidence>
<keyword evidence="4" id="KW-0408">Iron</keyword>
<reference evidence="9" key="1">
    <citation type="submission" date="2019-02" db="EMBL/GenBank/DDBJ databases">
        <title>Draft genome sequence of Sphaerospermopsis reniformis NIES-1949.</title>
        <authorList>
            <person name="Yamaguchi H."/>
            <person name="Suzuki S."/>
            <person name="Kawachi M."/>
        </authorList>
    </citation>
    <scope>NUCLEOTIDE SEQUENCE [LARGE SCALE GENOMIC DNA]</scope>
    <source>
        <strain evidence="9">NIES-1949</strain>
    </source>
</reference>
<dbReference type="GO" id="GO:0046872">
    <property type="term" value="F:metal ion binding"/>
    <property type="evidence" value="ECO:0007669"/>
    <property type="project" value="UniProtKB-KW"/>
</dbReference>
<dbReference type="PROSITE" id="PS51296">
    <property type="entry name" value="RIESKE"/>
    <property type="match status" value="1"/>
</dbReference>
<evidence type="ECO:0000313" key="9">
    <source>
        <dbReference type="Proteomes" id="UP000300142"/>
    </source>
</evidence>
<organism evidence="8 9">
    <name type="scientific">Sphaerospermopsis reniformis</name>
    <dbReference type="NCBI Taxonomy" id="531300"/>
    <lineage>
        <taxon>Bacteria</taxon>
        <taxon>Bacillati</taxon>
        <taxon>Cyanobacteriota</taxon>
        <taxon>Cyanophyceae</taxon>
        <taxon>Nostocales</taxon>
        <taxon>Aphanizomenonaceae</taxon>
        <taxon>Sphaerospermopsis</taxon>
    </lineage>
</organism>
<dbReference type="PANTHER" id="PTHR21266:SF60">
    <property type="entry name" value="3-KETOSTEROID-9-ALPHA-MONOOXYGENASE, OXYGENASE COMPONENT"/>
    <property type="match status" value="1"/>
</dbReference>
<sequence length="367" mass="43233">MNVNSANLNHTRKPKIFNQPERFIEGWYWVIPSKKLRVGEVKPVTILGRELVIYRGEDKQAVILDAYCPHFGAHLGEGTVEGNEIRCFFHHWKFDSEGFCVEIPCLEEPVKVKAKSWPTAEQYGLIWVWTGETPQQPLPFIPELEMEESDSALSARFITNCHPNVFMINAIDAQHFNTVHKLLSEFNFEKQELNENAITFTNTTHSTPDYWLMKLIRSFYKKPVNYHLCYWYGMTGMITISLDFLQFHLIFASRLIEAGRAEIMTILMTKKRLGIFGRLHNHLVLWLSKFVAEDFIKDDNKIFQTIQFNLKSPIDLDQPIIQFIDHLERQKALKWGTWYIDRMNDGEVREIEKRPKREKWHDELVND</sequence>
<keyword evidence="3" id="KW-0560">Oxidoreductase</keyword>
<feature type="transmembrane region" description="Helical" evidence="6">
    <location>
        <begin position="230"/>
        <end position="251"/>
    </location>
</feature>
<keyword evidence="6" id="KW-0472">Membrane</keyword>
<dbReference type="Gene3D" id="3.90.380.10">
    <property type="entry name" value="Naphthalene 1,2-dioxygenase Alpha Subunit, Chain A, domain 1"/>
    <property type="match status" value="1"/>
</dbReference>
<evidence type="ECO:0000259" key="7">
    <source>
        <dbReference type="PROSITE" id="PS51296"/>
    </source>
</evidence>
<keyword evidence="6" id="KW-0812">Transmembrane</keyword>
<proteinExistence type="predicted"/>
<evidence type="ECO:0000256" key="1">
    <source>
        <dbReference type="ARBA" id="ARBA00022714"/>
    </source>
</evidence>
<dbReference type="GO" id="GO:0051537">
    <property type="term" value="F:2 iron, 2 sulfur cluster binding"/>
    <property type="evidence" value="ECO:0007669"/>
    <property type="project" value="UniProtKB-KW"/>
</dbReference>
<protein>
    <submittedName>
        <fullName evidence="8">Rieske (2Fe-2S) iron-sulfur domain-containing protein</fullName>
    </submittedName>
</protein>
<dbReference type="Proteomes" id="UP000300142">
    <property type="component" value="Unassembled WGS sequence"/>
</dbReference>
<name>A0A479ZVS3_9CYAN</name>
<keyword evidence="5" id="KW-0411">Iron-sulfur</keyword>
<dbReference type="GO" id="GO:0016705">
    <property type="term" value="F:oxidoreductase activity, acting on paired donors, with incorporation or reduction of molecular oxygen"/>
    <property type="evidence" value="ECO:0007669"/>
    <property type="project" value="UniProtKB-ARBA"/>
</dbReference>
<dbReference type="RefSeq" id="WP_137666438.1">
    <property type="nucleotide sequence ID" value="NZ_BJCE01000015.1"/>
</dbReference>
<keyword evidence="9" id="KW-1185">Reference proteome</keyword>
<evidence type="ECO:0000313" key="8">
    <source>
        <dbReference type="EMBL" id="GCL35676.1"/>
    </source>
</evidence>
<accession>A0A479ZVS3</accession>
<dbReference type="Gene3D" id="2.102.10.10">
    <property type="entry name" value="Rieske [2Fe-2S] iron-sulphur domain"/>
    <property type="match status" value="1"/>
</dbReference>
<keyword evidence="2" id="KW-0479">Metal-binding</keyword>
<dbReference type="AlphaFoldDB" id="A0A479ZVS3"/>
<keyword evidence="6" id="KW-1133">Transmembrane helix</keyword>
<dbReference type="InterPro" id="IPR017941">
    <property type="entry name" value="Rieske_2Fe-2S"/>
</dbReference>
<evidence type="ECO:0000256" key="4">
    <source>
        <dbReference type="ARBA" id="ARBA00023004"/>
    </source>
</evidence>
<dbReference type="CDD" id="cd03469">
    <property type="entry name" value="Rieske_RO_Alpha_N"/>
    <property type="match status" value="1"/>
</dbReference>
<dbReference type="PANTHER" id="PTHR21266">
    <property type="entry name" value="IRON-SULFUR DOMAIN CONTAINING PROTEIN"/>
    <property type="match status" value="1"/>
</dbReference>
<dbReference type="Pfam" id="PF00355">
    <property type="entry name" value="Rieske"/>
    <property type="match status" value="1"/>
</dbReference>
<dbReference type="InterPro" id="IPR036922">
    <property type="entry name" value="Rieske_2Fe-2S_sf"/>
</dbReference>
<gene>
    <name evidence="8" type="ORF">SR1949_07730</name>
</gene>
<dbReference type="SUPFAM" id="SSF50022">
    <property type="entry name" value="ISP domain"/>
    <property type="match status" value="1"/>
</dbReference>